<evidence type="ECO:0000313" key="2">
    <source>
        <dbReference type="Proteomes" id="UP001056778"/>
    </source>
</evidence>
<reference evidence="1" key="1">
    <citation type="submission" date="2022-04" db="EMBL/GenBank/DDBJ databases">
        <title>Chromosome-scale genome assembly of Holotrichia oblita Faldermann.</title>
        <authorList>
            <person name="Rongchong L."/>
        </authorList>
    </citation>
    <scope>NUCLEOTIDE SEQUENCE</scope>
    <source>
        <strain evidence="1">81SQS9</strain>
    </source>
</reference>
<proteinExistence type="predicted"/>
<dbReference type="EMBL" id="CM043020">
    <property type="protein sequence ID" value="KAI4460294.1"/>
    <property type="molecule type" value="Genomic_DNA"/>
</dbReference>
<accession>A0ACB9T0G5</accession>
<evidence type="ECO:0000313" key="1">
    <source>
        <dbReference type="EMBL" id="KAI4460294.1"/>
    </source>
</evidence>
<sequence length="286" mass="32552">MSVVSINSEDTTNKKEAKITLIGDPHTGKASLLLSYMSGKFFEGFGIWDPFTTYTKEKEIDGEQYKLSLCTMLGQQDYNSLRPLGYPKTTCFLLCYSINRRETCKSIKEKWVPEIKRYMPDTPFILVDDYRLKLVSVKKGKKLALEIGAESYLECSAKNLRSFDEIVVEAVRTGNTGRKEDVKQKRNLQSKELKNSKERLSVQFNRFKLINSTGMQNDWREVDDQKLDLVSVEEDKKLAEKIGAVSYLECSAKNFTTFDEILVAAVQASAKKEKKTITGTHCCVLV</sequence>
<gene>
    <name evidence="1" type="ORF">MML48_6g00016731</name>
</gene>
<dbReference type="Proteomes" id="UP001056778">
    <property type="component" value="Chromosome 6"/>
</dbReference>
<organism evidence="1 2">
    <name type="scientific">Holotrichia oblita</name>
    <name type="common">Chafer beetle</name>
    <dbReference type="NCBI Taxonomy" id="644536"/>
    <lineage>
        <taxon>Eukaryota</taxon>
        <taxon>Metazoa</taxon>
        <taxon>Ecdysozoa</taxon>
        <taxon>Arthropoda</taxon>
        <taxon>Hexapoda</taxon>
        <taxon>Insecta</taxon>
        <taxon>Pterygota</taxon>
        <taxon>Neoptera</taxon>
        <taxon>Endopterygota</taxon>
        <taxon>Coleoptera</taxon>
        <taxon>Polyphaga</taxon>
        <taxon>Scarabaeiformia</taxon>
        <taxon>Scarabaeidae</taxon>
        <taxon>Melolonthinae</taxon>
        <taxon>Holotrichia</taxon>
    </lineage>
</organism>
<keyword evidence="2" id="KW-1185">Reference proteome</keyword>
<name>A0ACB9T0G5_HOLOL</name>
<protein>
    <submittedName>
        <fullName evidence="1">Rho family gtpase</fullName>
    </submittedName>
</protein>
<comment type="caution">
    <text evidence="1">The sequence shown here is derived from an EMBL/GenBank/DDBJ whole genome shotgun (WGS) entry which is preliminary data.</text>
</comment>